<name>A0AA86NCW0_9EUKA</name>
<evidence type="ECO:0000313" key="3">
    <source>
        <dbReference type="Proteomes" id="UP001642409"/>
    </source>
</evidence>
<dbReference type="AlphaFoldDB" id="A0AA86NCW0"/>
<dbReference type="EMBL" id="CATOUU010000132">
    <property type="protein sequence ID" value="CAI9917467.1"/>
    <property type="molecule type" value="Genomic_DNA"/>
</dbReference>
<reference evidence="1" key="1">
    <citation type="submission" date="2023-06" db="EMBL/GenBank/DDBJ databases">
        <authorList>
            <person name="Kurt Z."/>
        </authorList>
    </citation>
    <scope>NUCLEOTIDE SEQUENCE</scope>
</reference>
<proteinExistence type="predicted"/>
<evidence type="ECO:0000313" key="2">
    <source>
        <dbReference type="EMBL" id="CAL6076557.1"/>
    </source>
</evidence>
<accession>A0AA86NCW0</accession>
<sequence>MCTYTKSANIRRVPSPAPQSIELLSVGRDPEIRSAGDADFPMILRVFSQKCDLRGSGPGFRQENESPNLESRVSLCLQQENSENGIDQFILARKYFQAESNVRRSR</sequence>
<reference evidence="2 3" key="2">
    <citation type="submission" date="2024-07" db="EMBL/GenBank/DDBJ databases">
        <authorList>
            <person name="Akdeniz Z."/>
        </authorList>
    </citation>
    <scope>NUCLEOTIDE SEQUENCE [LARGE SCALE GENOMIC DNA]</scope>
</reference>
<dbReference type="EMBL" id="CAXDID020000320">
    <property type="protein sequence ID" value="CAL6076557.1"/>
    <property type="molecule type" value="Genomic_DNA"/>
</dbReference>
<evidence type="ECO:0000313" key="1">
    <source>
        <dbReference type="EMBL" id="CAI9917467.1"/>
    </source>
</evidence>
<organism evidence="1">
    <name type="scientific">Hexamita inflata</name>
    <dbReference type="NCBI Taxonomy" id="28002"/>
    <lineage>
        <taxon>Eukaryota</taxon>
        <taxon>Metamonada</taxon>
        <taxon>Diplomonadida</taxon>
        <taxon>Hexamitidae</taxon>
        <taxon>Hexamitinae</taxon>
        <taxon>Hexamita</taxon>
    </lineage>
</organism>
<comment type="caution">
    <text evidence="1">The sequence shown here is derived from an EMBL/GenBank/DDBJ whole genome shotgun (WGS) entry which is preliminary data.</text>
</comment>
<protein>
    <submittedName>
        <fullName evidence="2">Hypothetical_protein</fullName>
    </submittedName>
</protein>
<keyword evidence="3" id="KW-1185">Reference proteome</keyword>
<dbReference type="Proteomes" id="UP001642409">
    <property type="component" value="Unassembled WGS sequence"/>
</dbReference>
<gene>
    <name evidence="1" type="ORF">HINF_LOCUS5112</name>
    <name evidence="2" type="ORF">HINF_LOCUS57747</name>
</gene>